<sequence>MSVSRASLALFLIIFVACFIVLIPTGSLHEVYKTYFQSSPVSERPNAIILMLIPPSRLQQATLALLNVENRFNRRLKYPYALFMSKDELATVSDDVKAKISWITEGRAEFVALTEESWEIPEFYDQTLIDTSLLDISFSKGYCQMCRFYSGFFWRNPAVTKYEWLWRLDTEIEFHCDIPYDPVQRVIDTNALYGFVQIAPDADWVQPTLASNVSAFLQSHSDLLHSHSSHPNMGFTWRGKEGIENAMSGIAGNDDWTRMCMYNNFEISHRSIWESKLYTTFFEYLDRAGGFFYERWGDAPVHSFGLAMSLRKDQIMQFSDMGYQHQGWGYECPAHLDRCTCVKEGVAANFNDNAEAWFNATDYDTLILNL</sequence>
<protein>
    <submittedName>
        <fullName evidence="3">Glycosyltransferase family 15 protein</fullName>
    </submittedName>
</protein>
<dbReference type="Gene3D" id="3.90.550.10">
    <property type="entry name" value="Spore Coat Polysaccharide Biosynthesis Protein SpsA, Chain A"/>
    <property type="match status" value="1"/>
</dbReference>
<dbReference type="InterPro" id="IPR002685">
    <property type="entry name" value="Glyco_trans_15"/>
</dbReference>
<dbReference type="GO" id="GO:0000032">
    <property type="term" value="P:cell wall mannoprotein biosynthetic process"/>
    <property type="evidence" value="ECO:0007669"/>
    <property type="project" value="TreeGrafter"/>
</dbReference>
<dbReference type="GO" id="GO:0005794">
    <property type="term" value="C:Golgi apparatus"/>
    <property type="evidence" value="ECO:0007669"/>
    <property type="project" value="TreeGrafter"/>
</dbReference>
<dbReference type="GO" id="GO:0006493">
    <property type="term" value="P:protein O-linked glycosylation"/>
    <property type="evidence" value="ECO:0007669"/>
    <property type="project" value="TreeGrafter"/>
</dbReference>
<dbReference type="EMBL" id="AWSO01001383">
    <property type="protein sequence ID" value="ESK84015.1"/>
    <property type="molecule type" value="Genomic_DNA"/>
</dbReference>
<keyword evidence="2" id="KW-0808">Transferase</keyword>
<comment type="similarity">
    <text evidence="1">Belongs to the glycosyltransferase 15 family.</text>
</comment>
<accession>V2WUX5</accession>
<name>V2WUX5_MONRO</name>
<evidence type="ECO:0000313" key="4">
    <source>
        <dbReference type="Proteomes" id="UP000017559"/>
    </source>
</evidence>
<dbReference type="PROSITE" id="PS51257">
    <property type="entry name" value="PROKAR_LIPOPROTEIN"/>
    <property type="match status" value="1"/>
</dbReference>
<comment type="caution">
    <text evidence="3">The sequence shown here is derived from an EMBL/GenBank/DDBJ whole genome shotgun (WGS) entry which is preliminary data.</text>
</comment>
<dbReference type="KEGG" id="mrr:Moror_11518"/>
<organism evidence="3 4">
    <name type="scientific">Moniliophthora roreri (strain MCA 2997)</name>
    <name type="common">Cocoa frosty pod rot fungus</name>
    <name type="synonym">Crinipellis roreri</name>
    <dbReference type="NCBI Taxonomy" id="1381753"/>
    <lineage>
        <taxon>Eukaryota</taxon>
        <taxon>Fungi</taxon>
        <taxon>Dikarya</taxon>
        <taxon>Basidiomycota</taxon>
        <taxon>Agaricomycotina</taxon>
        <taxon>Agaricomycetes</taxon>
        <taxon>Agaricomycetidae</taxon>
        <taxon>Agaricales</taxon>
        <taxon>Marasmiineae</taxon>
        <taxon>Marasmiaceae</taxon>
        <taxon>Moniliophthora</taxon>
    </lineage>
</organism>
<dbReference type="GO" id="GO:0006487">
    <property type="term" value="P:protein N-linked glycosylation"/>
    <property type="evidence" value="ECO:0007669"/>
    <property type="project" value="TreeGrafter"/>
</dbReference>
<dbReference type="OrthoDB" id="439943at2759"/>
<dbReference type="InterPro" id="IPR029044">
    <property type="entry name" value="Nucleotide-diphossugar_trans"/>
</dbReference>
<dbReference type="SUPFAM" id="SSF53448">
    <property type="entry name" value="Nucleotide-diphospho-sugar transferases"/>
    <property type="match status" value="1"/>
</dbReference>
<dbReference type="AlphaFoldDB" id="V2WUX5"/>
<proteinExistence type="inferred from homology"/>
<gene>
    <name evidence="3" type="ORF">Moror_11518</name>
</gene>
<dbReference type="GO" id="GO:0016020">
    <property type="term" value="C:membrane"/>
    <property type="evidence" value="ECO:0007669"/>
    <property type="project" value="InterPro"/>
</dbReference>
<dbReference type="Pfam" id="PF01793">
    <property type="entry name" value="Glyco_transf_15"/>
    <property type="match status" value="1"/>
</dbReference>
<reference evidence="3 4" key="1">
    <citation type="journal article" date="2014" name="BMC Genomics">
        <title>Genome and secretome analysis of the hemibiotrophic fungal pathogen, Moniliophthora roreri, which causes frosty pod rot disease of cacao: mechanisms of the biotrophic and necrotrophic phases.</title>
        <authorList>
            <person name="Meinhardt L.W."/>
            <person name="Costa G.G.L."/>
            <person name="Thomazella D.P.T."/>
            <person name="Teixeira P.J.P.L."/>
            <person name="Carazzolle M.F."/>
            <person name="Schuster S.C."/>
            <person name="Carlson J.E."/>
            <person name="Guiltinan M.J."/>
            <person name="Mieczkowski P."/>
            <person name="Farmer A."/>
            <person name="Ramaraj T."/>
            <person name="Crozier J."/>
            <person name="Davis R.E."/>
            <person name="Shao J."/>
            <person name="Melnick R.L."/>
            <person name="Pereira G.A.G."/>
            <person name="Bailey B.A."/>
        </authorList>
    </citation>
    <scope>NUCLEOTIDE SEQUENCE [LARGE SCALE GENOMIC DNA]</scope>
    <source>
        <strain evidence="3 4">MCA 2997</strain>
    </source>
</reference>
<evidence type="ECO:0000313" key="3">
    <source>
        <dbReference type="EMBL" id="ESK84015.1"/>
    </source>
</evidence>
<dbReference type="HOGENOM" id="CLU_024327_4_0_1"/>
<keyword evidence="4" id="KW-1185">Reference proteome</keyword>
<dbReference type="PANTHER" id="PTHR31121">
    <property type="entry name" value="ALPHA-1,2 MANNOSYLTRANSFERASE KTR1"/>
    <property type="match status" value="1"/>
</dbReference>
<evidence type="ECO:0000256" key="1">
    <source>
        <dbReference type="ARBA" id="ARBA00007677"/>
    </source>
</evidence>
<dbReference type="GO" id="GO:0000026">
    <property type="term" value="F:alpha-1,2-mannosyltransferase activity"/>
    <property type="evidence" value="ECO:0007669"/>
    <property type="project" value="TreeGrafter"/>
</dbReference>
<evidence type="ECO:0000256" key="2">
    <source>
        <dbReference type="ARBA" id="ARBA00022679"/>
    </source>
</evidence>
<dbReference type="PANTHER" id="PTHR31121:SF10">
    <property type="entry name" value="MANNOSYLTRANSFERASE KTR2-RELATED"/>
    <property type="match status" value="1"/>
</dbReference>
<dbReference type="Proteomes" id="UP000017559">
    <property type="component" value="Unassembled WGS sequence"/>
</dbReference>